<dbReference type="OrthoDB" id="4126833at2759"/>
<dbReference type="GeneID" id="34604073"/>
<name>A0A177F029_9EURO</name>
<evidence type="ECO:0008006" key="3">
    <source>
        <dbReference type="Google" id="ProtNLM"/>
    </source>
</evidence>
<protein>
    <recommendedName>
        <fullName evidence="3">BTB domain-containing protein</fullName>
    </recommendedName>
</protein>
<dbReference type="InterPro" id="IPR011333">
    <property type="entry name" value="SKP1/BTB/POZ_sf"/>
</dbReference>
<dbReference type="Gene3D" id="3.30.710.10">
    <property type="entry name" value="Potassium Channel Kv1.1, Chain A"/>
    <property type="match status" value="1"/>
</dbReference>
<keyword evidence="2" id="KW-1185">Reference proteome</keyword>
<sequence length="277" mass="30798">MAAPPAMTSSSHARAPVIKVIAGEDEIFGEEDADVPLNVFHVSKSLLLENSKYFAIILDSSPDRTTVRLPTSDHDVLADWLDLIYQGGLTKSGNHPQPLAFKDVQRYFKFADLVGSEKLRNTIMDSMQDVPMSHWDLKSLCTLDAEYSSDLGVLQDYVLDCLAYKIVVGGWAEFTGSDRDSEGSTWRDFVSETANTGLLNQLLLRVDKLNEENHHHHLVAPMAQRDCKWHEHVSDDTKAKCPRNTTPGWKPLAAYNGLKNGHGSSLSTFLGPREGLF</sequence>
<dbReference type="RefSeq" id="XP_022508812.1">
    <property type="nucleotide sequence ID" value="XM_022658873.1"/>
</dbReference>
<organism evidence="1 2">
    <name type="scientific">Fonsecaea monophora</name>
    <dbReference type="NCBI Taxonomy" id="254056"/>
    <lineage>
        <taxon>Eukaryota</taxon>
        <taxon>Fungi</taxon>
        <taxon>Dikarya</taxon>
        <taxon>Ascomycota</taxon>
        <taxon>Pezizomycotina</taxon>
        <taxon>Eurotiomycetes</taxon>
        <taxon>Chaetothyriomycetidae</taxon>
        <taxon>Chaetothyriales</taxon>
        <taxon>Herpotrichiellaceae</taxon>
        <taxon>Fonsecaea</taxon>
    </lineage>
</organism>
<accession>A0A177F029</accession>
<comment type="caution">
    <text evidence="1">The sequence shown here is derived from an EMBL/GenBank/DDBJ whole genome shotgun (WGS) entry which is preliminary data.</text>
</comment>
<dbReference type="EMBL" id="LVKK01000082">
    <property type="protein sequence ID" value="OAG36860.1"/>
    <property type="molecule type" value="Genomic_DNA"/>
</dbReference>
<evidence type="ECO:0000313" key="1">
    <source>
        <dbReference type="EMBL" id="OAG36860.1"/>
    </source>
</evidence>
<dbReference type="Proteomes" id="UP000077002">
    <property type="component" value="Unassembled WGS sequence"/>
</dbReference>
<dbReference type="AlphaFoldDB" id="A0A177F029"/>
<evidence type="ECO:0000313" key="2">
    <source>
        <dbReference type="Proteomes" id="UP000077002"/>
    </source>
</evidence>
<proteinExistence type="predicted"/>
<gene>
    <name evidence="1" type="ORF">AYO21_08933</name>
</gene>
<reference evidence="1 2" key="1">
    <citation type="submission" date="2016-03" db="EMBL/GenBank/DDBJ databases">
        <title>Draft genome sequence of the Fonsecaea monophora CBS 269.37.</title>
        <authorList>
            <person name="Bombassaro A."/>
            <person name="Vinicius W.A."/>
            <person name="De Hoog S."/>
            <person name="Sun J."/>
            <person name="Souza E.M."/>
            <person name="Raittz R.T."/>
            <person name="Costa F."/>
            <person name="Leao A.C."/>
            <person name="Tadra-Sfeir M.Z."/>
            <person name="Baura V."/>
            <person name="Balsanelli E."/>
            <person name="Pedrosa F.O."/>
            <person name="Moreno L.F."/>
            <person name="Steffens M.B."/>
            <person name="Xi L."/>
            <person name="Bocca A.L."/>
            <person name="Felipe M.S."/>
            <person name="Teixeira M."/>
            <person name="Telles Filho F.Q."/>
            <person name="Azevedo C.M."/>
            <person name="Gomes R."/>
            <person name="Vicente V.A."/>
        </authorList>
    </citation>
    <scope>NUCLEOTIDE SEQUENCE [LARGE SCALE GENOMIC DNA]</scope>
    <source>
        <strain evidence="1 2">CBS 269.37</strain>
    </source>
</reference>